<comment type="catalytic activity">
    <reaction evidence="7">
        <text>(S)-dihydroorotate + H2O = N-carbamoyl-L-aspartate + H(+)</text>
        <dbReference type="Rhea" id="RHEA:24296"/>
        <dbReference type="ChEBI" id="CHEBI:15377"/>
        <dbReference type="ChEBI" id="CHEBI:15378"/>
        <dbReference type="ChEBI" id="CHEBI:30864"/>
        <dbReference type="ChEBI" id="CHEBI:32814"/>
        <dbReference type="EC" id="3.5.2.3"/>
    </reaction>
</comment>
<dbReference type="Gene3D" id="2.30.40.10">
    <property type="entry name" value="Urease, subunit C, domain 1"/>
    <property type="match status" value="1"/>
</dbReference>
<dbReference type="GO" id="GO:0044205">
    <property type="term" value="P:'de novo' UMP biosynthetic process"/>
    <property type="evidence" value="ECO:0007669"/>
    <property type="project" value="UniProtKB-UniRule"/>
</dbReference>
<feature type="binding site" evidence="7">
    <location>
        <position position="61"/>
    </location>
    <ligand>
        <name>Zn(2+)</name>
        <dbReference type="ChEBI" id="CHEBI:29105"/>
        <label>1</label>
    </ligand>
</feature>
<dbReference type="GO" id="GO:0004151">
    <property type="term" value="F:dihydroorotase activity"/>
    <property type="evidence" value="ECO:0007669"/>
    <property type="project" value="UniProtKB-UniRule"/>
</dbReference>
<feature type="binding site" evidence="7">
    <location>
        <position position="151"/>
    </location>
    <ligand>
        <name>Zn(2+)</name>
        <dbReference type="ChEBI" id="CHEBI:29105"/>
        <label>2</label>
    </ligand>
</feature>
<feature type="binding site" evidence="7">
    <location>
        <position position="151"/>
    </location>
    <ligand>
        <name>Zn(2+)</name>
        <dbReference type="ChEBI" id="CHEBI:29105"/>
        <label>1</label>
    </ligand>
</feature>
<keyword evidence="6 7" id="KW-0665">Pyrimidine biosynthesis</keyword>
<dbReference type="HAMAP" id="MF_00220_B">
    <property type="entry name" value="PyrC_classI_B"/>
    <property type="match status" value="1"/>
</dbReference>
<evidence type="ECO:0000256" key="3">
    <source>
        <dbReference type="ARBA" id="ARBA00022723"/>
    </source>
</evidence>
<dbReference type="EMBL" id="AZFT01000053">
    <property type="protein sequence ID" value="KRL83897.1"/>
    <property type="molecule type" value="Genomic_DNA"/>
</dbReference>
<dbReference type="CDD" id="cd01317">
    <property type="entry name" value="DHOase_IIa"/>
    <property type="match status" value="1"/>
</dbReference>
<evidence type="ECO:0000313" key="9">
    <source>
        <dbReference type="EMBL" id="KRL83897.1"/>
    </source>
</evidence>
<comment type="similarity">
    <text evidence="2 7">Belongs to the metallo-dependent hydrolases superfamily. DHOase family. Class I DHOase subfamily.</text>
</comment>
<sequence length="426" mass="46020">MKTLIKNGTVYQNGKLLKNDLLLEDDKITLLGTDLSDVACDQVIDAQNKLVAPGLVDVHVHYREPGFTHKETIKTGSLAAAHGGYTTVCAMPNLDPVPDTPEKVSELVALNKQDGVVNIKQYGAITKGLKSDQLLDYAGMKASGAFAFSNDGCGVQTAGTMYQAMLAAKKLGVALVAHVEDNSLLFGGVMNAGKRAKELGLPGILGISESSQIARDLLLAKETGVHYHVCHVSTKESVELVRLAKAHGINVTCEVSPHHLLLNEEDIPANDGFYKMNPPLRANEDQQALIAGILDGTIDMIATDHAPHSIDEKTGDMRTSAFGITGSETAFALLYTRLVKQEKILTLAQLLDLMAKNPAEKFNFAAGVLYAGATADIAIFDLENEFELKEEYYFSKGKNTPFTGQKVYGETYMTLVNGKVAYQKED</sequence>
<keyword evidence="5 7" id="KW-0862">Zinc</keyword>
<feature type="binding site" evidence="7">
    <location>
        <position position="59"/>
    </location>
    <ligand>
        <name>Zn(2+)</name>
        <dbReference type="ChEBI" id="CHEBI:29105"/>
        <label>1</label>
    </ligand>
</feature>
<dbReference type="InterPro" id="IPR032466">
    <property type="entry name" value="Metal_Hydrolase"/>
</dbReference>
<dbReference type="UniPathway" id="UPA00070">
    <property type="reaction ID" value="UER00117"/>
</dbReference>
<dbReference type="PANTHER" id="PTHR43668">
    <property type="entry name" value="ALLANTOINASE"/>
    <property type="match status" value="1"/>
</dbReference>
<dbReference type="NCBIfam" id="NF006837">
    <property type="entry name" value="PRK09357.1-2"/>
    <property type="match status" value="1"/>
</dbReference>
<dbReference type="PATRIC" id="fig|1423724.4.peg.1214"/>
<dbReference type="EC" id="3.5.2.3" evidence="7"/>
<dbReference type="Gene3D" id="3.20.20.140">
    <property type="entry name" value="Metal-dependent hydrolases"/>
    <property type="match status" value="1"/>
</dbReference>
<dbReference type="InterPro" id="IPR024403">
    <property type="entry name" value="DHOase_cat"/>
</dbReference>
<dbReference type="PANTHER" id="PTHR43668:SF2">
    <property type="entry name" value="ALLANTOINASE"/>
    <property type="match status" value="1"/>
</dbReference>
<feature type="domain" description="Dihydroorotase catalytic" evidence="8">
    <location>
        <begin position="49"/>
        <end position="237"/>
    </location>
</feature>
<dbReference type="InterPro" id="IPR004722">
    <property type="entry name" value="DHOase"/>
</dbReference>
<dbReference type="InterPro" id="IPR050138">
    <property type="entry name" value="DHOase/Allantoinase_Hydrolase"/>
</dbReference>
<evidence type="ECO:0000256" key="1">
    <source>
        <dbReference type="ARBA" id="ARBA00002368"/>
    </source>
</evidence>
<feature type="binding site" evidence="7">
    <location>
        <position position="277"/>
    </location>
    <ligand>
        <name>substrate</name>
    </ligand>
</feature>
<feature type="binding site" evidence="7">
    <location>
        <position position="231"/>
    </location>
    <ligand>
        <name>Zn(2+)</name>
        <dbReference type="ChEBI" id="CHEBI:29105"/>
        <label>2</label>
    </ligand>
</feature>
<dbReference type="SUPFAM" id="SSF51338">
    <property type="entry name" value="Composite domain of metallo-dependent hydrolases"/>
    <property type="match status" value="1"/>
</dbReference>
<evidence type="ECO:0000256" key="6">
    <source>
        <dbReference type="ARBA" id="ARBA00022975"/>
    </source>
</evidence>
<comment type="cofactor">
    <cofactor evidence="7">
        <name>Zn(2+)</name>
        <dbReference type="ChEBI" id="CHEBI:29105"/>
    </cofactor>
    <text evidence="7">Binds 2 Zn(2+) ions per subunit.</text>
</comment>
<dbReference type="GO" id="GO:0008270">
    <property type="term" value="F:zinc ion binding"/>
    <property type="evidence" value="ECO:0007669"/>
    <property type="project" value="UniProtKB-UniRule"/>
</dbReference>
<comment type="function">
    <text evidence="1 7">Catalyzes the reversible cyclization of carbamoyl aspartate to dihydroorotate.</text>
</comment>
<dbReference type="SUPFAM" id="SSF51556">
    <property type="entry name" value="Metallo-dependent hydrolases"/>
    <property type="match status" value="1"/>
</dbReference>
<evidence type="ECO:0000259" key="8">
    <source>
        <dbReference type="Pfam" id="PF12890"/>
    </source>
</evidence>
<gene>
    <name evidence="7" type="primary">pyrC</name>
    <name evidence="9" type="ORF">FC32_GL001165</name>
</gene>
<dbReference type="NCBIfam" id="TIGR00857">
    <property type="entry name" value="pyrC_multi"/>
    <property type="match status" value="1"/>
</dbReference>
<dbReference type="PROSITE" id="PS00483">
    <property type="entry name" value="DIHYDROOROTASE_2"/>
    <property type="match status" value="1"/>
</dbReference>
<dbReference type="GO" id="GO:0005737">
    <property type="term" value="C:cytoplasm"/>
    <property type="evidence" value="ECO:0007669"/>
    <property type="project" value="TreeGrafter"/>
</dbReference>
<keyword evidence="10" id="KW-1185">Reference proteome</keyword>
<keyword evidence="3 7" id="KW-0479">Metal-binding</keyword>
<protein>
    <recommendedName>
        <fullName evidence="7">Dihydroorotase</fullName>
        <shortName evidence="7">DHOase</shortName>
        <ecNumber evidence="7">3.5.2.3</ecNumber>
    </recommendedName>
</protein>
<evidence type="ECO:0000256" key="7">
    <source>
        <dbReference type="HAMAP-Rule" id="MF_00220"/>
    </source>
</evidence>
<comment type="pathway">
    <text evidence="7">Pyrimidine metabolism; UMP biosynthesis via de novo pathway; (S)-dihydroorotate from bicarbonate: step 3/3.</text>
</comment>
<proteinExistence type="inferred from homology"/>
<dbReference type="RefSeq" id="WP_025087416.1">
    <property type="nucleotide sequence ID" value="NZ_AZFT01000053.1"/>
</dbReference>
<evidence type="ECO:0000313" key="10">
    <source>
        <dbReference type="Proteomes" id="UP000051324"/>
    </source>
</evidence>
<evidence type="ECO:0000256" key="2">
    <source>
        <dbReference type="ARBA" id="ARBA00010286"/>
    </source>
</evidence>
<dbReference type="AlphaFoldDB" id="A0A0R1TRQ6"/>
<dbReference type="STRING" id="1423724.FC32_GL001165"/>
<feature type="active site" evidence="7">
    <location>
        <position position="304"/>
    </location>
</feature>
<feature type="binding site" evidence="7">
    <location>
        <begin position="61"/>
        <end position="63"/>
    </location>
    <ligand>
        <name>substrate</name>
    </ligand>
</feature>
<evidence type="ECO:0000256" key="4">
    <source>
        <dbReference type="ARBA" id="ARBA00022801"/>
    </source>
</evidence>
<dbReference type="Proteomes" id="UP000051324">
    <property type="component" value="Unassembled WGS sequence"/>
</dbReference>
<evidence type="ECO:0000256" key="5">
    <source>
        <dbReference type="ARBA" id="ARBA00022833"/>
    </source>
</evidence>
<dbReference type="InterPro" id="IPR011059">
    <property type="entry name" value="Metal-dep_hydrolase_composite"/>
</dbReference>
<dbReference type="GO" id="GO:0006145">
    <property type="term" value="P:purine nucleobase catabolic process"/>
    <property type="evidence" value="ECO:0007669"/>
    <property type="project" value="TreeGrafter"/>
</dbReference>
<reference evidence="9 10" key="1">
    <citation type="journal article" date="2015" name="Genome Announc.">
        <title>Expanding the biotechnology potential of lactobacilli through comparative genomics of 213 strains and associated genera.</title>
        <authorList>
            <person name="Sun Z."/>
            <person name="Harris H.M."/>
            <person name="McCann A."/>
            <person name="Guo C."/>
            <person name="Argimon S."/>
            <person name="Zhang W."/>
            <person name="Yang X."/>
            <person name="Jeffery I.B."/>
            <person name="Cooney J.C."/>
            <person name="Kagawa T.F."/>
            <person name="Liu W."/>
            <person name="Song Y."/>
            <person name="Salvetti E."/>
            <person name="Wrobel A."/>
            <person name="Rasinkangas P."/>
            <person name="Parkhill J."/>
            <person name="Rea M.C."/>
            <person name="O'Sullivan O."/>
            <person name="Ritari J."/>
            <person name="Douillard F.P."/>
            <person name="Paul Ross R."/>
            <person name="Yang R."/>
            <person name="Briner A.E."/>
            <person name="Felis G.E."/>
            <person name="de Vos W.M."/>
            <person name="Barrangou R."/>
            <person name="Klaenhammer T.R."/>
            <person name="Caufield P.W."/>
            <person name="Cui Y."/>
            <person name="Zhang H."/>
            <person name="O'Toole P.W."/>
        </authorList>
    </citation>
    <scope>NUCLEOTIDE SEQUENCE [LARGE SCALE GENOMIC DNA]</scope>
    <source>
        <strain evidence="9 10">DSM 16634</strain>
    </source>
</reference>
<feature type="binding site" evidence="7">
    <location>
        <position position="304"/>
    </location>
    <ligand>
        <name>Zn(2+)</name>
        <dbReference type="ChEBI" id="CHEBI:29105"/>
        <label>1</label>
    </ligand>
</feature>
<dbReference type="GO" id="GO:0004038">
    <property type="term" value="F:allantoinase activity"/>
    <property type="evidence" value="ECO:0007669"/>
    <property type="project" value="TreeGrafter"/>
</dbReference>
<organism evidence="9 10">
    <name type="scientific">Ligilactobacillus apodemi DSM 16634 = JCM 16172</name>
    <dbReference type="NCBI Taxonomy" id="1423724"/>
    <lineage>
        <taxon>Bacteria</taxon>
        <taxon>Bacillati</taxon>
        <taxon>Bacillota</taxon>
        <taxon>Bacilli</taxon>
        <taxon>Lactobacillales</taxon>
        <taxon>Lactobacillaceae</taxon>
        <taxon>Ligilactobacillus</taxon>
    </lineage>
</organism>
<dbReference type="OrthoDB" id="9765462at2"/>
<comment type="caution">
    <text evidence="9">The sequence shown here is derived from an EMBL/GenBank/DDBJ whole genome shotgun (WGS) entry which is preliminary data.</text>
</comment>
<feature type="binding site" evidence="7">
    <location>
        <position position="308"/>
    </location>
    <ligand>
        <name>substrate</name>
    </ligand>
</feature>
<feature type="binding site" evidence="7">
    <location>
        <position position="93"/>
    </location>
    <ligand>
        <name>substrate</name>
    </ligand>
</feature>
<dbReference type="Pfam" id="PF12890">
    <property type="entry name" value="DHOase"/>
    <property type="match status" value="1"/>
</dbReference>
<feature type="binding site" evidence="7">
    <location>
        <position position="178"/>
    </location>
    <ligand>
        <name>Zn(2+)</name>
        <dbReference type="ChEBI" id="CHEBI:29105"/>
        <label>2</label>
    </ligand>
</feature>
<keyword evidence="4 7" id="KW-0378">Hydrolase</keyword>
<dbReference type="InterPro" id="IPR002195">
    <property type="entry name" value="Dihydroorotase_CS"/>
</dbReference>
<feature type="binding site" evidence="7">
    <location>
        <begin position="322"/>
        <end position="323"/>
    </location>
    <ligand>
        <name>substrate</name>
    </ligand>
</feature>
<accession>A0A0R1TRQ6</accession>
<dbReference type="eggNOG" id="COG0044">
    <property type="taxonomic scope" value="Bacteria"/>
</dbReference>
<name>A0A0R1TRQ6_9LACO</name>